<evidence type="ECO:0000256" key="1">
    <source>
        <dbReference type="SAM" id="Phobius"/>
    </source>
</evidence>
<feature type="transmembrane region" description="Helical" evidence="1">
    <location>
        <begin position="33"/>
        <end position="52"/>
    </location>
</feature>
<gene>
    <name evidence="2" type="ORF">HLUCCA11_01435</name>
</gene>
<evidence type="ECO:0000313" key="3">
    <source>
        <dbReference type="Proteomes" id="UP000050465"/>
    </source>
</evidence>
<keyword evidence="1" id="KW-1133">Transmembrane helix</keyword>
<dbReference type="Proteomes" id="UP000050465">
    <property type="component" value="Unassembled WGS sequence"/>
</dbReference>
<proteinExistence type="predicted"/>
<feature type="transmembrane region" description="Helical" evidence="1">
    <location>
        <begin position="6"/>
        <end position="21"/>
    </location>
</feature>
<accession>A0A0N8KNX4</accession>
<dbReference type="PANTHER" id="PTHR37309:SF1">
    <property type="entry name" value="SLR0284 PROTEIN"/>
    <property type="match status" value="1"/>
</dbReference>
<name>A0A0N8KNX4_9CYAN</name>
<dbReference type="EMBL" id="LJZR01000001">
    <property type="protein sequence ID" value="KPQ37746.1"/>
    <property type="molecule type" value="Genomic_DNA"/>
</dbReference>
<comment type="caution">
    <text evidence="2">The sequence shown here is derived from an EMBL/GenBank/DDBJ whole genome shotgun (WGS) entry which is preliminary data.</text>
</comment>
<protein>
    <submittedName>
        <fullName evidence="2">Putative membrane protein</fullName>
    </submittedName>
</protein>
<sequence>MLSLIIVWAVTTLTFIILTQLPTGIEADDFSKAALAALVFGLLNGISGWLLNNTLLNVLTLGLLFLVGNTVLFGLSALIVKGFRLRWGIMSAIIGALGVTIINSILFKILAVVGILT</sequence>
<keyword evidence="1" id="KW-0812">Transmembrane</keyword>
<feature type="transmembrane region" description="Helical" evidence="1">
    <location>
        <begin position="58"/>
        <end position="80"/>
    </location>
</feature>
<keyword evidence="1" id="KW-0472">Membrane</keyword>
<dbReference type="AlphaFoldDB" id="A0A0N8KNX4"/>
<dbReference type="STRING" id="1666911.HLUCCA11_01435"/>
<reference evidence="2 3" key="1">
    <citation type="submission" date="2015-09" db="EMBL/GenBank/DDBJ databases">
        <title>Identification and resolution of microdiversity through metagenomic sequencing of parallel consortia.</title>
        <authorList>
            <person name="Nelson W.C."/>
            <person name="Romine M.F."/>
            <person name="Lindemann S.R."/>
        </authorList>
    </citation>
    <scope>NUCLEOTIDE SEQUENCE [LARGE SCALE GENOMIC DNA]</scope>
    <source>
        <strain evidence="2">Ana</strain>
    </source>
</reference>
<feature type="transmembrane region" description="Helical" evidence="1">
    <location>
        <begin position="92"/>
        <end position="116"/>
    </location>
</feature>
<organism evidence="2 3">
    <name type="scientific">Phormidesmis priestleyi Ana</name>
    <dbReference type="NCBI Taxonomy" id="1666911"/>
    <lineage>
        <taxon>Bacteria</taxon>
        <taxon>Bacillati</taxon>
        <taxon>Cyanobacteriota</taxon>
        <taxon>Cyanophyceae</taxon>
        <taxon>Leptolyngbyales</taxon>
        <taxon>Leptolyngbyaceae</taxon>
        <taxon>Phormidesmis</taxon>
    </lineage>
</organism>
<evidence type="ECO:0000313" key="2">
    <source>
        <dbReference type="EMBL" id="KPQ37746.1"/>
    </source>
</evidence>
<dbReference type="PANTHER" id="PTHR37309">
    <property type="entry name" value="SLR0284 PROTEIN"/>
    <property type="match status" value="1"/>
</dbReference>
<dbReference type="InterPro" id="IPR007165">
    <property type="entry name" value="Phage_holin_4_2"/>
</dbReference>
<dbReference type="Pfam" id="PF04020">
    <property type="entry name" value="Phage_holin_4_2"/>
    <property type="match status" value="1"/>
</dbReference>